<dbReference type="Proteomes" id="UP001570511">
    <property type="component" value="Unassembled WGS sequence"/>
</dbReference>
<sequence>MQTQHTQNRLRSSDLAYSVLADKRRRYAVHYLKQRNEPVPLSELAEQVAAWENDKPVDELTSKERKRVYIAMYQSHLKTLAKEGIVDYDADRGVVSISEAFADLDVYLEVVSGGTIPWSLYYVGLSIVNAVLLLVAWLELWPFATVPDLAWGGVVLVSFAISAFVQTYQTRRMRFGDEVPPPELRERS</sequence>
<evidence type="ECO:0000313" key="3">
    <source>
        <dbReference type="EMBL" id="MFA1610202.1"/>
    </source>
</evidence>
<name>A0ABD5M8I0_9EURY</name>
<keyword evidence="1" id="KW-1133">Transmembrane helix</keyword>
<dbReference type="Pfam" id="PF24035">
    <property type="entry name" value="DUF7344"/>
    <property type="match status" value="1"/>
</dbReference>
<evidence type="ECO:0000259" key="2">
    <source>
        <dbReference type="Pfam" id="PF24035"/>
    </source>
</evidence>
<dbReference type="AlphaFoldDB" id="A0ABD5M8I0"/>
<accession>A0ABD5M8I0</accession>
<evidence type="ECO:0000256" key="1">
    <source>
        <dbReference type="SAM" id="Phobius"/>
    </source>
</evidence>
<feature type="domain" description="DUF7344" evidence="2">
    <location>
        <begin position="18"/>
        <end position="96"/>
    </location>
</feature>
<reference evidence="3 4" key="1">
    <citation type="submission" date="2024-08" db="EMBL/GenBank/DDBJ databases">
        <title>Halobellus sp. MBLA0158 whole genome sequence.</title>
        <authorList>
            <person name="Hwang C.Y."/>
            <person name="Cho E.-S."/>
            <person name="Seo M.-J."/>
        </authorList>
    </citation>
    <scope>NUCLEOTIDE SEQUENCE [LARGE SCALE GENOMIC DNA]</scope>
    <source>
        <strain evidence="3 4">MBLA0158</strain>
    </source>
</reference>
<protein>
    <recommendedName>
        <fullName evidence="2">DUF7344 domain-containing protein</fullName>
    </recommendedName>
</protein>
<feature type="transmembrane region" description="Helical" evidence="1">
    <location>
        <begin position="120"/>
        <end position="138"/>
    </location>
</feature>
<comment type="caution">
    <text evidence="3">The sequence shown here is derived from an EMBL/GenBank/DDBJ whole genome shotgun (WGS) entry which is preliminary data.</text>
</comment>
<evidence type="ECO:0000313" key="4">
    <source>
        <dbReference type="Proteomes" id="UP001570511"/>
    </source>
</evidence>
<gene>
    <name evidence="3" type="ORF">OS889_04190</name>
</gene>
<keyword evidence="4" id="KW-1185">Reference proteome</keyword>
<organism evidence="3 4">
    <name type="scientific">Halobellus rubicundus</name>
    <dbReference type="NCBI Taxonomy" id="2996466"/>
    <lineage>
        <taxon>Archaea</taxon>
        <taxon>Methanobacteriati</taxon>
        <taxon>Methanobacteriota</taxon>
        <taxon>Stenosarchaea group</taxon>
        <taxon>Halobacteria</taxon>
        <taxon>Halobacteriales</taxon>
        <taxon>Haloferacaceae</taxon>
        <taxon>Halobellus</taxon>
    </lineage>
</organism>
<keyword evidence="1" id="KW-0472">Membrane</keyword>
<keyword evidence="1" id="KW-0812">Transmembrane</keyword>
<proteinExistence type="predicted"/>
<dbReference type="InterPro" id="IPR055768">
    <property type="entry name" value="DUF7344"/>
</dbReference>
<dbReference type="EMBL" id="JBGNYA010000001">
    <property type="protein sequence ID" value="MFA1610202.1"/>
    <property type="molecule type" value="Genomic_DNA"/>
</dbReference>
<feature type="transmembrane region" description="Helical" evidence="1">
    <location>
        <begin position="150"/>
        <end position="168"/>
    </location>
</feature>
<dbReference type="RefSeq" id="WP_372387571.1">
    <property type="nucleotide sequence ID" value="NZ_JBGNYA010000001.1"/>
</dbReference>